<dbReference type="PANTHER" id="PTHR23417">
    <property type="entry name" value="3-DEOXY-D-MANNO-OCTULOSONIC-ACID TRANSFERASE/TRNA GUANINE-N 7 - -METHYLTRANSFERASE"/>
    <property type="match status" value="1"/>
</dbReference>
<dbReference type="CDD" id="cd02440">
    <property type="entry name" value="AdoMet_MTases"/>
    <property type="match status" value="1"/>
</dbReference>
<dbReference type="PROSITE" id="PS51625">
    <property type="entry name" value="SAM_MT_TRMB"/>
    <property type="match status" value="1"/>
</dbReference>
<keyword evidence="9" id="KW-1185">Reference proteome</keyword>
<evidence type="ECO:0000256" key="2">
    <source>
        <dbReference type="ARBA" id="ARBA00003015"/>
    </source>
</evidence>
<dbReference type="Gene3D" id="3.40.50.150">
    <property type="entry name" value="Vaccinia Virus protein VP39"/>
    <property type="match status" value="1"/>
</dbReference>
<dbReference type="InterPro" id="IPR055361">
    <property type="entry name" value="tRNA_methyltr_TrmB_bact"/>
</dbReference>
<dbReference type="UniPathway" id="UPA00989"/>
<feature type="binding site" evidence="7">
    <location>
        <position position="121"/>
    </location>
    <ligand>
        <name>S-adenosyl-L-methionine</name>
        <dbReference type="ChEBI" id="CHEBI:59789"/>
    </ligand>
</feature>
<dbReference type="GO" id="GO:0043527">
    <property type="term" value="C:tRNA methyltransferase complex"/>
    <property type="evidence" value="ECO:0007669"/>
    <property type="project" value="TreeGrafter"/>
</dbReference>
<dbReference type="NCBIfam" id="TIGR00091">
    <property type="entry name" value="tRNA (guanosine(46)-N7)-methyltransferase TrmB"/>
    <property type="match status" value="1"/>
</dbReference>
<comment type="pathway">
    <text evidence="7">tRNA modification; N(7)-methylguanine-tRNA biosynthesis.</text>
</comment>
<dbReference type="HAMAP" id="MF_01057">
    <property type="entry name" value="tRNA_methyltr_TrmB"/>
    <property type="match status" value="1"/>
</dbReference>
<dbReference type="OrthoDB" id="9802090at2"/>
<sequence length="238" mass="26918">MTEQNSSPEQSKAGVYIRKVRSFVRREGRLTKGQAGALERQWGTMGIDYSESPLEFTTIFGNDHPVVLEIGFGMGQSLVEMAKASPELNFVGIEVHRPGVGACLLEAETQGVTNLRVIEHDAVEVLEKAVLDGSLSKVQIFFPDPWHKKRHHKRRLIQPAFVALLRQKLKHGGVLHLATDWENYAEHMLEVMTPAPGFENQSEDNTYIPRPEERPLTKFEKRGHRLGHGVWDMKFTAI</sequence>
<dbReference type="EMBL" id="VJWL01000005">
    <property type="protein sequence ID" value="TRW47952.1"/>
    <property type="molecule type" value="Genomic_DNA"/>
</dbReference>
<feature type="binding site" evidence="7">
    <location>
        <position position="69"/>
    </location>
    <ligand>
        <name>S-adenosyl-L-methionine</name>
        <dbReference type="ChEBI" id="CHEBI:59789"/>
    </ligand>
</feature>
<comment type="similarity">
    <text evidence="7">Belongs to the class I-like SAM-binding methyltransferase superfamily. TrmB family.</text>
</comment>
<dbReference type="Pfam" id="PF02390">
    <property type="entry name" value="Methyltransf_4"/>
    <property type="match status" value="1"/>
</dbReference>
<dbReference type="AlphaFoldDB" id="A0A552WYQ6"/>
<evidence type="ECO:0000256" key="1">
    <source>
        <dbReference type="ARBA" id="ARBA00000142"/>
    </source>
</evidence>
<gene>
    <name evidence="7 8" type="primary">trmB</name>
    <name evidence="8" type="ORF">FM042_11505</name>
</gene>
<dbReference type="Proteomes" id="UP000320359">
    <property type="component" value="Unassembled WGS sequence"/>
</dbReference>
<dbReference type="PANTHER" id="PTHR23417:SF14">
    <property type="entry name" value="PENTACOTRIPEPTIDE-REPEAT REGION OF PRORP DOMAIN-CONTAINING PROTEIN"/>
    <property type="match status" value="1"/>
</dbReference>
<accession>A0A552WYQ6</accession>
<dbReference type="InterPro" id="IPR029063">
    <property type="entry name" value="SAM-dependent_MTases_sf"/>
</dbReference>
<organism evidence="8 9">
    <name type="scientific">Aliidiomarina halalkaliphila</name>
    <dbReference type="NCBI Taxonomy" id="2593535"/>
    <lineage>
        <taxon>Bacteria</taxon>
        <taxon>Pseudomonadati</taxon>
        <taxon>Pseudomonadota</taxon>
        <taxon>Gammaproteobacteria</taxon>
        <taxon>Alteromonadales</taxon>
        <taxon>Idiomarinaceae</taxon>
        <taxon>Aliidiomarina</taxon>
    </lineage>
</organism>
<comment type="catalytic activity">
    <reaction evidence="1 7">
        <text>guanosine(46) in tRNA + S-adenosyl-L-methionine = N(7)-methylguanosine(46) in tRNA + S-adenosyl-L-homocysteine</text>
        <dbReference type="Rhea" id="RHEA:42708"/>
        <dbReference type="Rhea" id="RHEA-COMP:10188"/>
        <dbReference type="Rhea" id="RHEA-COMP:10189"/>
        <dbReference type="ChEBI" id="CHEBI:57856"/>
        <dbReference type="ChEBI" id="CHEBI:59789"/>
        <dbReference type="ChEBI" id="CHEBI:74269"/>
        <dbReference type="ChEBI" id="CHEBI:74480"/>
        <dbReference type="EC" id="2.1.1.33"/>
    </reaction>
</comment>
<keyword evidence="4 7" id="KW-0808">Transferase</keyword>
<evidence type="ECO:0000256" key="3">
    <source>
        <dbReference type="ARBA" id="ARBA00022603"/>
    </source>
</evidence>
<comment type="function">
    <text evidence="2 7">Catalyzes the formation of N(7)-methylguanine at position 46 (m7G46) in tRNA.</text>
</comment>
<reference evidence="8 9" key="1">
    <citation type="submission" date="2019-07" db="EMBL/GenBank/DDBJ databases">
        <authorList>
            <person name="Yang M."/>
            <person name="Zhao D."/>
            <person name="Xiang H."/>
        </authorList>
    </citation>
    <scope>NUCLEOTIDE SEQUENCE [LARGE SCALE GENOMIC DNA]</scope>
    <source>
        <strain evidence="8 9">IM1326</strain>
    </source>
</reference>
<evidence type="ECO:0000256" key="7">
    <source>
        <dbReference type="HAMAP-Rule" id="MF_01057"/>
    </source>
</evidence>
<evidence type="ECO:0000256" key="6">
    <source>
        <dbReference type="ARBA" id="ARBA00022694"/>
    </source>
</evidence>
<feature type="binding site" evidence="7">
    <location>
        <position position="148"/>
    </location>
    <ligand>
        <name>substrate</name>
    </ligand>
</feature>
<keyword evidence="5 7" id="KW-0949">S-adenosyl-L-methionine</keyword>
<dbReference type="GO" id="GO:0008176">
    <property type="term" value="F:tRNA (guanine(46)-N7)-methyltransferase activity"/>
    <property type="evidence" value="ECO:0007669"/>
    <property type="project" value="UniProtKB-UniRule"/>
</dbReference>
<proteinExistence type="inferred from homology"/>
<evidence type="ECO:0000313" key="9">
    <source>
        <dbReference type="Proteomes" id="UP000320359"/>
    </source>
</evidence>
<dbReference type="RefSeq" id="WP_143236591.1">
    <property type="nucleotide sequence ID" value="NZ_VJWL01000005.1"/>
</dbReference>
<dbReference type="FunFam" id="3.40.50.150:FF:000024">
    <property type="entry name" value="tRNA (guanine-N(7)-)-methyltransferase"/>
    <property type="match status" value="1"/>
</dbReference>
<evidence type="ECO:0000256" key="4">
    <source>
        <dbReference type="ARBA" id="ARBA00022679"/>
    </source>
</evidence>
<comment type="caution">
    <text evidence="8">The sequence shown here is derived from an EMBL/GenBank/DDBJ whole genome shotgun (WGS) entry which is preliminary data.</text>
</comment>
<feature type="binding site" evidence="7">
    <location>
        <begin position="217"/>
        <end position="220"/>
    </location>
    <ligand>
        <name>substrate</name>
    </ligand>
</feature>
<keyword evidence="3 7" id="KW-0489">Methyltransferase</keyword>
<dbReference type="InterPro" id="IPR003358">
    <property type="entry name" value="tRNA_(Gua-N-7)_MeTrfase_Trmb"/>
</dbReference>
<name>A0A552WYQ6_9GAMM</name>
<comment type="caution">
    <text evidence="7">Lacks conserved residue(s) required for the propagation of feature annotation.</text>
</comment>
<dbReference type="EC" id="2.1.1.33" evidence="7"/>
<feature type="binding site" evidence="7">
    <location>
        <position position="144"/>
    </location>
    <ligand>
        <name>S-adenosyl-L-methionine</name>
        <dbReference type="ChEBI" id="CHEBI:59789"/>
    </ligand>
</feature>
<evidence type="ECO:0000256" key="5">
    <source>
        <dbReference type="ARBA" id="ARBA00022691"/>
    </source>
</evidence>
<keyword evidence="6 7" id="KW-0819">tRNA processing</keyword>
<protein>
    <recommendedName>
        <fullName evidence="7">tRNA (guanine-N(7)-)-methyltransferase</fullName>
        <ecNumber evidence="7">2.1.1.33</ecNumber>
    </recommendedName>
    <alternativeName>
        <fullName evidence="7">tRNA (guanine(46)-N(7))-methyltransferase</fullName>
    </alternativeName>
    <alternativeName>
        <fullName evidence="7">tRNA(m7G46)-methyltransferase</fullName>
    </alternativeName>
</protein>
<dbReference type="SUPFAM" id="SSF53335">
    <property type="entry name" value="S-adenosyl-L-methionine-dependent methyltransferases"/>
    <property type="match status" value="1"/>
</dbReference>
<feature type="binding site" evidence="7">
    <location>
        <position position="180"/>
    </location>
    <ligand>
        <name>substrate</name>
    </ligand>
</feature>
<feature type="binding site" evidence="7">
    <location>
        <position position="94"/>
    </location>
    <ligand>
        <name>S-adenosyl-L-methionine</name>
        <dbReference type="ChEBI" id="CHEBI:59789"/>
    </ligand>
</feature>
<evidence type="ECO:0000313" key="8">
    <source>
        <dbReference type="EMBL" id="TRW47952.1"/>
    </source>
</evidence>